<reference evidence="2" key="1">
    <citation type="journal article" date="2011" name="PLoS Genet.">
        <title>Genomic analysis of the necrotrophic fungal pathogens Sclerotinia sclerotiorum and Botrytis cinerea.</title>
        <authorList>
            <person name="Amselem J."/>
            <person name="Cuomo C.A."/>
            <person name="van Kan J.A."/>
            <person name="Viaud M."/>
            <person name="Benito E.P."/>
            <person name="Couloux A."/>
            <person name="Coutinho P.M."/>
            <person name="de Vries R.P."/>
            <person name="Dyer P.S."/>
            <person name="Fillinger S."/>
            <person name="Fournier E."/>
            <person name="Gout L."/>
            <person name="Hahn M."/>
            <person name="Kohn L."/>
            <person name="Lapalu N."/>
            <person name="Plummer K.M."/>
            <person name="Pradier J.M."/>
            <person name="Quevillon E."/>
            <person name="Sharon A."/>
            <person name="Simon A."/>
            <person name="ten Have A."/>
            <person name="Tudzynski B."/>
            <person name="Tudzynski P."/>
            <person name="Wincker P."/>
            <person name="Andrew M."/>
            <person name="Anthouard V."/>
            <person name="Beever R.E."/>
            <person name="Beffa R."/>
            <person name="Benoit I."/>
            <person name="Bouzid O."/>
            <person name="Brault B."/>
            <person name="Chen Z."/>
            <person name="Choquer M."/>
            <person name="Collemare J."/>
            <person name="Cotton P."/>
            <person name="Danchin E.G."/>
            <person name="Da Silva C."/>
            <person name="Gautier A."/>
            <person name="Giraud C."/>
            <person name="Giraud T."/>
            <person name="Gonzalez C."/>
            <person name="Grossetete S."/>
            <person name="Guldener U."/>
            <person name="Henrissat B."/>
            <person name="Howlett B.J."/>
            <person name="Kodira C."/>
            <person name="Kretschmer M."/>
            <person name="Lappartient A."/>
            <person name="Leroch M."/>
            <person name="Levis C."/>
            <person name="Mauceli E."/>
            <person name="Neuveglise C."/>
            <person name="Oeser B."/>
            <person name="Pearson M."/>
            <person name="Poulain J."/>
            <person name="Poussereau N."/>
            <person name="Quesneville H."/>
            <person name="Rascle C."/>
            <person name="Schumacher J."/>
            <person name="Segurens B."/>
            <person name="Sexton A."/>
            <person name="Silva E."/>
            <person name="Sirven C."/>
            <person name="Soanes D.M."/>
            <person name="Talbot N.J."/>
            <person name="Templeton M."/>
            <person name="Yandava C."/>
            <person name="Yarden O."/>
            <person name="Zeng Q."/>
            <person name="Rollins J.A."/>
            <person name="Lebrun M.H."/>
            <person name="Dickman M."/>
        </authorList>
    </citation>
    <scope>NUCLEOTIDE SEQUENCE [LARGE SCALE GENOMIC DNA]</scope>
    <source>
        <strain evidence="2">ATCC 18683 / 1980 / Ss-1</strain>
    </source>
</reference>
<dbReference type="KEGG" id="ssl:SS1G_09572"/>
<gene>
    <name evidence="1" type="ORF">SS1G_09572</name>
</gene>
<dbReference type="RefSeq" id="XP_001589850.1">
    <property type="nucleotide sequence ID" value="XM_001589800.1"/>
</dbReference>
<protein>
    <submittedName>
        <fullName evidence="1">Uncharacterized protein</fullName>
    </submittedName>
</protein>
<dbReference type="GeneID" id="5485874"/>
<proteinExistence type="predicted"/>
<keyword evidence="2" id="KW-1185">Reference proteome</keyword>
<name>A7EW63_SCLS1</name>
<dbReference type="HOGENOM" id="CLU_3377373_0_0_1"/>
<evidence type="ECO:0000313" key="2">
    <source>
        <dbReference type="Proteomes" id="UP000001312"/>
    </source>
</evidence>
<accession>A7EW63</accession>
<dbReference type="InParanoid" id="A7EW63"/>
<sequence>MPLSNAFSNGKRGRLLIYYHGNVEQNKLGTNKPM</sequence>
<dbReference type="AlphaFoldDB" id="A7EW63"/>
<dbReference type="Proteomes" id="UP000001312">
    <property type="component" value="Unassembled WGS sequence"/>
</dbReference>
<dbReference type="EMBL" id="CH476633">
    <property type="protein sequence ID" value="EDN93705.1"/>
    <property type="molecule type" value="Genomic_DNA"/>
</dbReference>
<evidence type="ECO:0000313" key="1">
    <source>
        <dbReference type="EMBL" id="EDN93705.1"/>
    </source>
</evidence>
<organism evidence="1 2">
    <name type="scientific">Sclerotinia sclerotiorum (strain ATCC 18683 / 1980 / Ss-1)</name>
    <name type="common">White mold</name>
    <name type="synonym">Whetzelinia sclerotiorum</name>
    <dbReference type="NCBI Taxonomy" id="665079"/>
    <lineage>
        <taxon>Eukaryota</taxon>
        <taxon>Fungi</taxon>
        <taxon>Dikarya</taxon>
        <taxon>Ascomycota</taxon>
        <taxon>Pezizomycotina</taxon>
        <taxon>Leotiomycetes</taxon>
        <taxon>Helotiales</taxon>
        <taxon>Sclerotiniaceae</taxon>
        <taxon>Sclerotinia</taxon>
    </lineage>
</organism>